<evidence type="ECO:0000256" key="1">
    <source>
        <dbReference type="SAM" id="MobiDB-lite"/>
    </source>
</evidence>
<gene>
    <name evidence="3" type="ORF">ACFPTN_01785</name>
</gene>
<feature type="chain" id="PRO_5045299162" evidence="2">
    <location>
        <begin position="27"/>
        <end position="64"/>
    </location>
</feature>
<protein>
    <submittedName>
        <fullName evidence="3">Uncharacterized protein</fullName>
    </submittedName>
</protein>
<sequence length="64" mass="6679">MITRQTVAAILTTTAIAFSISTPARAVSLAEAYAARNAPHSDSRDNQPLDAAAGEAETRPHACK</sequence>
<name>A0ABW1ALP9_9RHOO</name>
<accession>A0ABW1ALP9</accession>
<feature type="signal peptide" evidence="2">
    <location>
        <begin position="1"/>
        <end position="26"/>
    </location>
</feature>
<keyword evidence="2" id="KW-0732">Signal</keyword>
<reference evidence="4" key="1">
    <citation type="journal article" date="2019" name="Int. J. Syst. Evol. Microbiol.">
        <title>The Global Catalogue of Microorganisms (GCM) 10K type strain sequencing project: providing services to taxonomists for standard genome sequencing and annotation.</title>
        <authorList>
            <consortium name="The Broad Institute Genomics Platform"/>
            <consortium name="The Broad Institute Genome Sequencing Center for Infectious Disease"/>
            <person name="Wu L."/>
            <person name="Ma J."/>
        </authorList>
    </citation>
    <scope>NUCLEOTIDE SEQUENCE [LARGE SCALE GENOMIC DNA]</scope>
    <source>
        <strain evidence="4">SHR3</strain>
    </source>
</reference>
<comment type="caution">
    <text evidence="3">The sequence shown here is derived from an EMBL/GenBank/DDBJ whole genome shotgun (WGS) entry which is preliminary data.</text>
</comment>
<evidence type="ECO:0000313" key="3">
    <source>
        <dbReference type="EMBL" id="MFC5768096.1"/>
    </source>
</evidence>
<evidence type="ECO:0000256" key="2">
    <source>
        <dbReference type="SAM" id="SignalP"/>
    </source>
</evidence>
<proteinExistence type="predicted"/>
<dbReference type="Proteomes" id="UP001595974">
    <property type="component" value="Unassembled WGS sequence"/>
</dbReference>
<dbReference type="EMBL" id="JBHSOG010000007">
    <property type="protein sequence ID" value="MFC5768096.1"/>
    <property type="molecule type" value="Genomic_DNA"/>
</dbReference>
<feature type="region of interest" description="Disordered" evidence="1">
    <location>
        <begin position="36"/>
        <end position="64"/>
    </location>
</feature>
<organism evidence="3 4">
    <name type="scientific">Thauera sinica</name>
    <dbReference type="NCBI Taxonomy" id="2665146"/>
    <lineage>
        <taxon>Bacteria</taxon>
        <taxon>Pseudomonadati</taxon>
        <taxon>Pseudomonadota</taxon>
        <taxon>Betaproteobacteria</taxon>
        <taxon>Rhodocyclales</taxon>
        <taxon>Zoogloeaceae</taxon>
        <taxon>Thauera</taxon>
    </lineage>
</organism>
<keyword evidence="4" id="KW-1185">Reference proteome</keyword>
<dbReference type="RefSeq" id="WP_096448955.1">
    <property type="nucleotide sequence ID" value="NZ_JBHSOG010000007.1"/>
</dbReference>
<evidence type="ECO:0000313" key="4">
    <source>
        <dbReference type="Proteomes" id="UP001595974"/>
    </source>
</evidence>